<protein>
    <submittedName>
        <fullName evidence="2">Glucose-1-phosphate thymidyltransferase</fullName>
    </submittedName>
</protein>
<keyword evidence="2" id="KW-0808">Transferase</keyword>
<evidence type="ECO:0000313" key="2">
    <source>
        <dbReference type="EMBL" id="ADC66506.1"/>
    </source>
</evidence>
<keyword evidence="3" id="KW-1185">Reference proteome</keyword>
<dbReference type="PaxDb" id="589924-Ferp_2391"/>
<dbReference type="RefSeq" id="WP_012966842.1">
    <property type="nucleotide sequence ID" value="NC_013849.1"/>
</dbReference>
<dbReference type="Proteomes" id="UP000002613">
    <property type="component" value="Chromosome"/>
</dbReference>
<dbReference type="OrthoDB" id="15372at2157"/>
<organism evidence="2 3">
    <name type="scientific">Ferroglobus placidus (strain DSM 10642 / AEDII12DO)</name>
    <dbReference type="NCBI Taxonomy" id="589924"/>
    <lineage>
        <taxon>Archaea</taxon>
        <taxon>Methanobacteriati</taxon>
        <taxon>Methanobacteriota</taxon>
        <taxon>Archaeoglobi</taxon>
        <taxon>Archaeoglobales</taxon>
        <taxon>Archaeoglobaceae</taxon>
        <taxon>Ferroglobus</taxon>
    </lineage>
</organism>
<dbReference type="HOGENOM" id="CLU_029499_0_1_2"/>
<accession>D3S215</accession>
<dbReference type="GO" id="GO:0016740">
    <property type="term" value="F:transferase activity"/>
    <property type="evidence" value="ECO:0007669"/>
    <property type="project" value="UniProtKB-KW"/>
</dbReference>
<dbReference type="InterPro" id="IPR005835">
    <property type="entry name" value="NTP_transferase_dom"/>
</dbReference>
<gene>
    <name evidence="2" type="ordered locus">Ferp_2391</name>
</gene>
<sequence length="351" mass="39030">MKALILSGGHGTRLRPLTYSQQKQLIPVANKPVLFYAIEDVIEAGVKEIGIITGPNREQVIETVNSVDWDAEITFIHQGDPKGLAHAILVAEEFLDNEEFVMYLGDNILRDGIVDHANKFKELNPDALILLTEVEEPQRFGVAELDENGRVKRLIEKPRVPPSNYALVGVYFFKPIIIEACKNIKPSWRNELEITDAIQWLIDNGYRIEASIVTGWWKDTGKPEDILEANRLVLDEIDAKCEGILENSKVVGRVVIEKNCVVKNSIIKGPCVIGKNCVIENSYIGPYTSIGDNCKIVETEIEDSVIMEGSEIINAGRIVESLIGRNVVIRKGDSKPSGQRFVVGDSSQIVL</sequence>
<name>D3S215_FERPA</name>
<dbReference type="NCBIfam" id="TIGR01208">
    <property type="entry name" value="rmlA_long"/>
    <property type="match status" value="1"/>
</dbReference>
<reference evidence="2 3" key="2">
    <citation type="journal article" date="2011" name="Stand. Genomic Sci.">
        <title>Complete genome sequence of Ferroglobus placidus AEDII12DO.</title>
        <authorList>
            <person name="Anderson I."/>
            <person name="Risso C."/>
            <person name="Holmes D."/>
            <person name="Lucas S."/>
            <person name="Copeland A."/>
            <person name="Lapidus A."/>
            <person name="Cheng J.F."/>
            <person name="Bruce D."/>
            <person name="Goodwin L."/>
            <person name="Pitluck S."/>
            <person name="Saunders E."/>
            <person name="Brettin T."/>
            <person name="Detter J.C."/>
            <person name="Han C."/>
            <person name="Tapia R."/>
            <person name="Larimer F."/>
            <person name="Land M."/>
            <person name="Hauser L."/>
            <person name="Woyke T."/>
            <person name="Lovley D."/>
            <person name="Kyrpides N."/>
            <person name="Ivanova N."/>
        </authorList>
    </citation>
    <scope>NUCLEOTIDE SEQUENCE [LARGE SCALE GENOMIC DNA]</scope>
    <source>
        <strain evidence="3">DSM 10642 / AEDII12DO</strain>
    </source>
</reference>
<dbReference type="Gene3D" id="2.160.10.10">
    <property type="entry name" value="Hexapeptide repeat proteins"/>
    <property type="match status" value="1"/>
</dbReference>
<dbReference type="GeneID" id="8779932"/>
<dbReference type="PANTHER" id="PTHR42883:SF2">
    <property type="entry name" value="THYMIDYLYLTRANSFERASE"/>
    <property type="match status" value="1"/>
</dbReference>
<dbReference type="KEGG" id="fpl:Ferp_2391"/>
<dbReference type="EMBL" id="CP001899">
    <property type="protein sequence ID" value="ADC66506.1"/>
    <property type="molecule type" value="Genomic_DNA"/>
</dbReference>
<evidence type="ECO:0000259" key="1">
    <source>
        <dbReference type="Pfam" id="PF00483"/>
    </source>
</evidence>
<dbReference type="SUPFAM" id="SSF53448">
    <property type="entry name" value="Nucleotide-diphospho-sugar transferases"/>
    <property type="match status" value="1"/>
</dbReference>
<dbReference type="eggNOG" id="arCOG00667">
    <property type="taxonomic scope" value="Archaea"/>
</dbReference>
<dbReference type="InterPro" id="IPR029044">
    <property type="entry name" value="Nucleotide-diphossugar_trans"/>
</dbReference>
<evidence type="ECO:0000313" key="3">
    <source>
        <dbReference type="Proteomes" id="UP000002613"/>
    </source>
</evidence>
<reference evidence="3" key="1">
    <citation type="submission" date="2010-02" db="EMBL/GenBank/DDBJ databases">
        <title>Complete sequence of Ferroglobus placidus DSM 10642.</title>
        <authorList>
            <consortium name="US DOE Joint Genome Institute"/>
            <person name="Lucas S."/>
            <person name="Copeland A."/>
            <person name="Lapidus A."/>
            <person name="Cheng J.-F."/>
            <person name="Bruce D."/>
            <person name="Goodwin L."/>
            <person name="Pitluck S."/>
            <person name="Saunders E."/>
            <person name="Brettin T."/>
            <person name="Detter J.C."/>
            <person name="Han C."/>
            <person name="Tapia R."/>
            <person name="Larimer F."/>
            <person name="Land M."/>
            <person name="Hauser L."/>
            <person name="Kyrpides N."/>
            <person name="Ivanova N."/>
            <person name="Holmes D."/>
            <person name="Lovley D."/>
            <person name="Kyrpides N."/>
            <person name="Anderson I.J."/>
            <person name="Woyke T."/>
        </authorList>
    </citation>
    <scope>NUCLEOTIDE SEQUENCE [LARGE SCALE GENOMIC DNA]</scope>
    <source>
        <strain evidence="3">DSM 10642 / AEDII12DO</strain>
    </source>
</reference>
<dbReference type="PANTHER" id="PTHR42883">
    <property type="entry name" value="GLUCOSE-1-PHOSPHATE THYMIDYLTRANSFERASE"/>
    <property type="match status" value="1"/>
</dbReference>
<dbReference type="Pfam" id="PF00483">
    <property type="entry name" value="NTP_transferase"/>
    <property type="match status" value="1"/>
</dbReference>
<feature type="domain" description="Nucleotidyl transferase" evidence="1">
    <location>
        <begin position="2"/>
        <end position="235"/>
    </location>
</feature>
<dbReference type="Gene3D" id="3.90.550.10">
    <property type="entry name" value="Spore Coat Polysaccharide Biosynthesis Protein SpsA, Chain A"/>
    <property type="match status" value="1"/>
</dbReference>
<dbReference type="AlphaFoldDB" id="D3S215"/>
<dbReference type="STRING" id="589924.Ferp_2391"/>
<dbReference type="InterPro" id="IPR005908">
    <property type="entry name" value="G1P_thy_trans_l"/>
</dbReference>
<dbReference type="CDD" id="cd04189">
    <property type="entry name" value="G1P_TT_long"/>
    <property type="match status" value="1"/>
</dbReference>
<proteinExistence type="predicted"/>